<dbReference type="InterPro" id="IPR025110">
    <property type="entry name" value="AMP-bd_C"/>
</dbReference>
<dbReference type="PANTHER" id="PTHR22754:SF32">
    <property type="entry name" value="DISCO-INTERACTING PROTEIN 2"/>
    <property type="match status" value="1"/>
</dbReference>
<feature type="domain" description="AMP-dependent synthetase/ligase" evidence="5">
    <location>
        <begin position="10"/>
        <end position="412"/>
    </location>
</feature>
<keyword evidence="4" id="KW-0443">Lipid metabolism</keyword>
<dbReference type="Gene3D" id="3.40.50.12780">
    <property type="entry name" value="N-terminal domain of ligase-like"/>
    <property type="match status" value="1"/>
</dbReference>
<dbReference type="AlphaFoldDB" id="A0A132PSL3"/>
<evidence type="ECO:0000256" key="1">
    <source>
        <dbReference type="ARBA" id="ARBA00006432"/>
    </source>
</evidence>
<evidence type="ECO:0000259" key="6">
    <source>
        <dbReference type="Pfam" id="PF23024"/>
    </source>
</evidence>
<dbReference type="Pfam" id="PF23024">
    <property type="entry name" value="AMP-dom_DIP2-like"/>
    <property type="match status" value="1"/>
</dbReference>
<dbReference type="Gene3D" id="3.30.300.30">
    <property type="match status" value="1"/>
</dbReference>
<dbReference type="SUPFAM" id="SSF56801">
    <property type="entry name" value="Acetyl-CoA synthetase-like"/>
    <property type="match status" value="1"/>
</dbReference>
<dbReference type="FunFam" id="3.30.300.30:FF:000016">
    <property type="entry name" value="Fatty-acid-CoA ligase FadD26"/>
    <property type="match status" value="1"/>
</dbReference>
<feature type="domain" description="AMP-binding enzyme C-terminal" evidence="6">
    <location>
        <begin position="460"/>
        <end position="570"/>
    </location>
</feature>
<evidence type="ECO:0000256" key="3">
    <source>
        <dbReference type="ARBA" id="ARBA00022832"/>
    </source>
</evidence>
<evidence type="ECO:0000256" key="4">
    <source>
        <dbReference type="ARBA" id="ARBA00023098"/>
    </source>
</evidence>
<dbReference type="Pfam" id="PF00501">
    <property type="entry name" value="AMP-binding"/>
    <property type="match status" value="1"/>
</dbReference>
<reference evidence="7 8" key="1">
    <citation type="submission" date="2015-07" db="EMBL/GenBank/DDBJ databases">
        <title>A draft genome sequence of Mycobacterium wolinskyi.</title>
        <authorList>
            <person name="de Man T.J."/>
            <person name="Perry K.A."/>
            <person name="Coulliette A.D."/>
            <person name="Jensen B."/>
            <person name="Toney N.C."/>
            <person name="Limbago B.M."/>
            <person name="Noble-Wang J."/>
        </authorList>
    </citation>
    <scope>NUCLEOTIDE SEQUENCE [LARGE SCALE GENOMIC DNA]</scope>
    <source>
        <strain evidence="7 8">CDC_01</strain>
    </source>
</reference>
<dbReference type="InterPro" id="IPR042099">
    <property type="entry name" value="ANL_N_sf"/>
</dbReference>
<dbReference type="GO" id="GO:0016874">
    <property type="term" value="F:ligase activity"/>
    <property type="evidence" value="ECO:0007669"/>
    <property type="project" value="UniProtKB-KW"/>
</dbReference>
<accession>A0A132PSL3</accession>
<proteinExistence type="inferred from homology"/>
<evidence type="ECO:0000313" key="8">
    <source>
        <dbReference type="Proteomes" id="UP000070612"/>
    </source>
</evidence>
<sequence length="575" mass="62479">MESSIPAVLRERASIQPNDVAFTYMNYDTAWEGVPESLTWSQLHRRAVNLADEIRERAEFGDRAVILAPQGMEYVVGFLGALQANLIAVPLSVPMPGVSDERVTAVLADATPTVILTTSAIVDDVRPYATSVDGRPAPAIIEIDKLDLDTRRRVTRRREECPELAYLQYTSGSTRIPAGVMVSHLNLATNFEQMTTYFFADHGKVAPPGTSVVSWLPFYHDMGLLLGICAPILGGWETVFTSPIAFLTRPARWMQLLSNRQWGLSAAPNFAFDLAAARTTDEDMAGRDLGNVLAIMSGAERVQPVTVRRFAQRFAPFNLSDTVIRPSYGLAEATLYVATHAPGSSPTVVTFEPEKLSQGQAERADGGTPLISYGTPESPAVRIVDPETRRECGAGSIGEIWTRGDNVCLGYWNKTDETAHTFGGRIDNPSDGTPAESWLRTGDLGFISEGELFIIGRLKDLLIVRGRNHYPDDIEATVSAISKGRVAAISVDRDGTEQLVVIIEVKEQGTDPENTGKHEALKTEVTAAIANAHGIGPADLALVSRGSLPITTSGKIRRQKCAELYRTDALTRVDG</sequence>
<comment type="caution">
    <text evidence="7">The sequence shown here is derived from an EMBL/GenBank/DDBJ whole genome shotgun (WGS) entry which is preliminary data.</text>
</comment>
<name>A0A132PSL3_9MYCO</name>
<dbReference type="InterPro" id="IPR045851">
    <property type="entry name" value="AMP-bd_C_sf"/>
</dbReference>
<dbReference type="CDD" id="cd05931">
    <property type="entry name" value="FAAL"/>
    <property type="match status" value="1"/>
</dbReference>
<keyword evidence="2" id="KW-0436">Ligase</keyword>
<evidence type="ECO:0000256" key="2">
    <source>
        <dbReference type="ARBA" id="ARBA00022598"/>
    </source>
</evidence>
<evidence type="ECO:0000313" key="7">
    <source>
        <dbReference type="EMBL" id="KWX25254.1"/>
    </source>
</evidence>
<dbReference type="InterPro" id="IPR040097">
    <property type="entry name" value="FAAL/FAAC"/>
</dbReference>
<dbReference type="GO" id="GO:0071766">
    <property type="term" value="P:Actinobacterium-type cell wall biogenesis"/>
    <property type="evidence" value="ECO:0007669"/>
    <property type="project" value="UniProtKB-ARBA"/>
</dbReference>
<dbReference type="STRING" id="59750.AWC31_29190"/>
<protein>
    <submittedName>
        <fullName evidence="7">Acyl-CoA synthetase</fullName>
    </submittedName>
</protein>
<keyword evidence="8" id="KW-1185">Reference proteome</keyword>
<dbReference type="Proteomes" id="UP000070612">
    <property type="component" value="Unassembled WGS sequence"/>
</dbReference>
<evidence type="ECO:0000259" key="5">
    <source>
        <dbReference type="Pfam" id="PF00501"/>
    </source>
</evidence>
<dbReference type="GO" id="GO:0005886">
    <property type="term" value="C:plasma membrane"/>
    <property type="evidence" value="ECO:0007669"/>
    <property type="project" value="TreeGrafter"/>
</dbReference>
<dbReference type="FunFam" id="3.40.50.12780:FF:000013">
    <property type="entry name" value="Long-chain-fatty-acid--AMP ligase FadD32"/>
    <property type="match status" value="1"/>
</dbReference>
<organism evidence="7 8">
    <name type="scientific">Mycolicibacterium wolinskyi</name>
    <dbReference type="NCBI Taxonomy" id="59750"/>
    <lineage>
        <taxon>Bacteria</taxon>
        <taxon>Bacillati</taxon>
        <taxon>Actinomycetota</taxon>
        <taxon>Actinomycetes</taxon>
        <taxon>Mycobacteriales</taxon>
        <taxon>Mycobacteriaceae</taxon>
        <taxon>Mycolicibacterium</taxon>
    </lineage>
</organism>
<dbReference type="NCBIfam" id="NF004509">
    <property type="entry name" value="PRK05850.1"/>
    <property type="match status" value="1"/>
</dbReference>
<dbReference type="PATRIC" id="fig|59750.3.peg.4490"/>
<dbReference type="PANTHER" id="PTHR22754">
    <property type="entry name" value="DISCO-INTERACTING PROTEIN 2 DIP2 -RELATED"/>
    <property type="match status" value="1"/>
</dbReference>
<dbReference type="InterPro" id="IPR000873">
    <property type="entry name" value="AMP-dep_synth/lig_dom"/>
</dbReference>
<comment type="similarity">
    <text evidence="1">Belongs to the ATP-dependent AMP-binding enzyme family.</text>
</comment>
<dbReference type="GO" id="GO:0006633">
    <property type="term" value="P:fatty acid biosynthetic process"/>
    <property type="evidence" value="ECO:0007669"/>
    <property type="project" value="TreeGrafter"/>
</dbReference>
<keyword evidence="3" id="KW-0276">Fatty acid metabolism</keyword>
<gene>
    <name evidence="7" type="ORF">AFM11_06485</name>
</gene>
<dbReference type="EMBL" id="LGTW01000003">
    <property type="protein sequence ID" value="KWX25254.1"/>
    <property type="molecule type" value="Genomic_DNA"/>
</dbReference>
<dbReference type="GO" id="GO:0070566">
    <property type="term" value="F:adenylyltransferase activity"/>
    <property type="evidence" value="ECO:0007669"/>
    <property type="project" value="TreeGrafter"/>
</dbReference>